<accession>Q02BE2</accession>
<dbReference type="SUPFAM" id="SSF53756">
    <property type="entry name" value="UDP-Glycosyltransferase/glycogen phosphorylase"/>
    <property type="match status" value="1"/>
</dbReference>
<dbReference type="AlphaFoldDB" id="Q02BE2"/>
<keyword evidence="2" id="KW-0808">Transferase</keyword>
<dbReference type="Gene3D" id="3.40.50.2000">
    <property type="entry name" value="Glycogen Phosphorylase B"/>
    <property type="match status" value="2"/>
</dbReference>
<sequence length="1063" mass="116795">MTEPGSGPATLPKGFHSLLDRIPGPGSVASAELVYQHAVRYPGILVLISPTPRTAVAAALSAAANAEAAGSPSVYLLDFRQASLTLLLHELAREDLAEYATFYHGGGEQFFRDIPLTPSMLCIDSASAGNATFDPAKLTAILPPDLPVLRLESGTPIAFQAAEAQYRRVGFVPSPQARRILQGSLHERYFLAESWTPANHTPVADVTVDIRREFARLNPTAGGYASWPYLPPLDSIELPPNLPSGKPWPRISIVTPSFNQGGYIEETLLSVLHQNYPSVEHIVVDGASTDGTSAILDRYRDRLAHTISEPDNGQSHAINKGMALATGEILTWLNSDDMLAPGALAAVALAFDTNSADMIAGICRLYRDGRLEAQHMTSCAEGPLPLEDLLDLDHGWNAGQFFYQPEVMFTRELWLRAGGYVNDWLHYSMDYEMWLRFAEAGAQLHVIGRPVAWFRLHDQQKTHITARFQAELLVCRRDFLKRSGREEPAAVPAVPLRQKLRVTLLNDIGPFFGAGIAHVRMARALAWAGHEITLVSILDRSLIGFESTGHYTSQAVIDRVAETNPDLVIIGNLHAANADPFLLQLLCERFPSAVVLHDYWALTGRCAFPAGCDRYLAGCDHTCPTPNEYPALPPEQIADAWSSKRLIFGEAQGPAILCSTRWAAELARNAFAANAHELPRTPPIARFQLSFPLHIFRSRDRRMCRDNFDLPYDRFVILLAGAVEDPRKGGRAFLEALGRLELPNLLVATMGRPDPGATFPVEVRQLGQINGQDQVAMINSAADLVVAPATEETFGQTFIEAIACGTPVLGYPINGIRGAIRDGVTGLLSQGDDPASLAAAVQYLYAHPGIRRDLSRWGRLFVENEWSEFAASRHLLLSLRAIDDGRVRPPHNLRFLPAEPAIPPFHVVARCLDSWRPQQGFSQMEFAIPEHHLPPYRWLYGPGAIAELFAEAAGLHRVLIAYRNPHQEQRLGLRCNGTPCGSFDLHHTGIGTGRMLVVNVPLEAGANFLQLEVSQWDRNREDLRPLALIVTEILLELVAACDRLARQTSAAEMLASAWGDLTP</sequence>
<dbReference type="KEGG" id="sus:Acid_0619"/>
<dbReference type="Pfam" id="PF13692">
    <property type="entry name" value="Glyco_trans_1_4"/>
    <property type="match status" value="1"/>
</dbReference>
<dbReference type="eggNOG" id="COG0438">
    <property type="taxonomic scope" value="Bacteria"/>
</dbReference>
<dbReference type="EMBL" id="CP000473">
    <property type="protein sequence ID" value="ABJ81624.1"/>
    <property type="molecule type" value="Genomic_DNA"/>
</dbReference>
<dbReference type="HOGENOM" id="CLU_288833_0_0_0"/>
<dbReference type="InterPro" id="IPR001173">
    <property type="entry name" value="Glyco_trans_2-like"/>
</dbReference>
<dbReference type="SUPFAM" id="SSF53448">
    <property type="entry name" value="Nucleotide-diphospho-sugar transferases"/>
    <property type="match status" value="1"/>
</dbReference>
<feature type="domain" description="Glycosyltransferase 2-like" evidence="1">
    <location>
        <begin position="252"/>
        <end position="377"/>
    </location>
</feature>
<dbReference type="PANTHER" id="PTHR43685">
    <property type="entry name" value="GLYCOSYLTRANSFERASE"/>
    <property type="match status" value="1"/>
</dbReference>
<gene>
    <name evidence="2" type="ordered locus">Acid_0619</name>
</gene>
<name>Q02BE2_SOLUE</name>
<dbReference type="PANTHER" id="PTHR43685:SF2">
    <property type="entry name" value="GLYCOSYLTRANSFERASE 2-LIKE DOMAIN-CONTAINING PROTEIN"/>
    <property type="match status" value="1"/>
</dbReference>
<protein>
    <submittedName>
        <fullName evidence="2">Glycosyl transferase, family 2</fullName>
    </submittedName>
</protein>
<dbReference type="InterPro" id="IPR029044">
    <property type="entry name" value="Nucleotide-diphossugar_trans"/>
</dbReference>
<evidence type="ECO:0000313" key="2">
    <source>
        <dbReference type="EMBL" id="ABJ81624.1"/>
    </source>
</evidence>
<dbReference type="InParanoid" id="Q02BE2"/>
<dbReference type="CDD" id="cd06433">
    <property type="entry name" value="GT_2_WfgS_like"/>
    <property type="match status" value="1"/>
</dbReference>
<dbReference type="GO" id="GO:0016740">
    <property type="term" value="F:transferase activity"/>
    <property type="evidence" value="ECO:0007669"/>
    <property type="project" value="UniProtKB-KW"/>
</dbReference>
<proteinExistence type="predicted"/>
<dbReference type="InterPro" id="IPR050834">
    <property type="entry name" value="Glycosyltransf_2"/>
</dbReference>
<evidence type="ECO:0000259" key="1">
    <source>
        <dbReference type="Pfam" id="PF00535"/>
    </source>
</evidence>
<dbReference type="Gene3D" id="3.90.550.10">
    <property type="entry name" value="Spore Coat Polysaccharide Biosynthesis Protein SpsA, Chain A"/>
    <property type="match status" value="1"/>
</dbReference>
<organism evidence="2">
    <name type="scientific">Solibacter usitatus (strain Ellin6076)</name>
    <dbReference type="NCBI Taxonomy" id="234267"/>
    <lineage>
        <taxon>Bacteria</taxon>
        <taxon>Pseudomonadati</taxon>
        <taxon>Acidobacteriota</taxon>
        <taxon>Terriglobia</taxon>
        <taxon>Bryobacterales</taxon>
        <taxon>Solibacteraceae</taxon>
        <taxon>Candidatus Solibacter</taxon>
    </lineage>
</organism>
<dbReference type="CAZy" id="GT2">
    <property type="family name" value="Glycosyltransferase Family 2"/>
</dbReference>
<reference evidence="2" key="1">
    <citation type="submission" date="2006-10" db="EMBL/GenBank/DDBJ databases">
        <title>Complete sequence of Solibacter usitatus Ellin6076.</title>
        <authorList>
            <consortium name="US DOE Joint Genome Institute"/>
            <person name="Copeland A."/>
            <person name="Lucas S."/>
            <person name="Lapidus A."/>
            <person name="Barry K."/>
            <person name="Detter J.C."/>
            <person name="Glavina del Rio T."/>
            <person name="Hammon N."/>
            <person name="Israni S."/>
            <person name="Dalin E."/>
            <person name="Tice H."/>
            <person name="Pitluck S."/>
            <person name="Thompson L.S."/>
            <person name="Brettin T."/>
            <person name="Bruce D."/>
            <person name="Han C."/>
            <person name="Tapia R."/>
            <person name="Gilna P."/>
            <person name="Schmutz J."/>
            <person name="Larimer F."/>
            <person name="Land M."/>
            <person name="Hauser L."/>
            <person name="Kyrpides N."/>
            <person name="Mikhailova N."/>
            <person name="Janssen P.H."/>
            <person name="Kuske C.R."/>
            <person name="Richardson P."/>
        </authorList>
    </citation>
    <scope>NUCLEOTIDE SEQUENCE</scope>
    <source>
        <strain evidence="2">Ellin6076</strain>
    </source>
</reference>
<dbReference type="STRING" id="234267.Acid_0619"/>
<dbReference type="Pfam" id="PF00535">
    <property type="entry name" value="Glycos_transf_2"/>
    <property type="match status" value="1"/>
</dbReference>
<dbReference type="CAZy" id="GT4">
    <property type="family name" value="Glycosyltransferase Family 4"/>
</dbReference>
<dbReference type="eggNOG" id="COG1215">
    <property type="taxonomic scope" value="Bacteria"/>
</dbReference>